<feature type="compositionally biased region" description="Acidic residues" evidence="3">
    <location>
        <begin position="581"/>
        <end position="599"/>
    </location>
</feature>
<protein>
    <recommendedName>
        <fullName evidence="6">Protein bir1</fullName>
    </recommendedName>
</protein>
<feature type="compositionally biased region" description="Low complexity" evidence="3">
    <location>
        <begin position="378"/>
        <end position="399"/>
    </location>
</feature>
<dbReference type="SMART" id="SM00238">
    <property type="entry name" value="BIR"/>
    <property type="match status" value="2"/>
</dbReference>
<feature type="compositionally biased region" description="Low complexity" evidence="3">
    <location>
        <begin position="614"/>
        <end position="626"/>
    </location>
</feature>
<dbReference type="PANTHER" id="PTHR46771:SF5">
    <property type="entry name" value="DETERIN"/>
    <property type="match status" value="1"/>
</dbReference>
<evidence type="ECO:0008006" key="6">
    <source>
        <dbReference type="Google" id="ProtNLM"/>
    </source>
</evidence>
<feature type="compositionally biased region" description="Basic and acidic residues" evidence="3">
    <location>
        <begin position="482"/>
        <end position="491"/>
    </location>
</feature>
<feature type="compositionally biased region" description="Polar residues" evidence="3">
    <location>
        <begin position="548"/>
        <end position="557"/>
    </location>
</feature>
<dbReference type="GO" id="GO:0046872">
    <property type="term" value="F:metal ion binding"/>
    <property type="evidence" value="ECO:0007669"/>
    <property type="project" value="UniProtKB-KW"/>
</dbReference>
<feature type="compositionally biased region" description="Basic residues" evidence="3">
    <location>
        <begin position="330"/>
        <end position="339"/>
    </location>
</feature>
<feature type="compositionally biased region" description="Acidic residues" evidence="3">
    <location>
        <begin position="284"/>
        <end position="297"/>
    </location>
</feature>
<feature type="region of interest" description="Disordered" evidence="3">
    <location>
        <begin position="202"/>
        <end position="229"/>
    </location>
</feature>
<feature type="compositionally biased region" description="Basic residues" evidence="3">
    <location>
        <begin position="262"/>
        <end position="278"/>
    </location>
</feature>
<dbReference type="PANTHER" id="PTHR46771">
    <property type="entry name" value="DETERIN"/>
    <property type="match status" value="1"/>
</dbReference>
<feature type="compositionally biased region" description="Acidic residues" evidence="3">
    <location>
        <begin position="671"/>
        <end position="681"/>
    </location>
</feature>
<dbReference type="InterPro" id="IPR001370">
    <property type="entry name" value="BIR_rpt"/>
</dbReference>
<accession>A0AA39GPR9</accession>
<keyword evidence="2" id="KW-0862">Zinc</keyword>
<dbReference type="CDD" id="cd00022">
    <property type="entry name" value="BIR"/>
    <property type="match status" value="2"/>
</dbReference>
<dbReference type="PROSITE" id="PS50143">
    <property type="entry name" value="BIR_REPEAT_2"/>
    <property type="match status" value="2"/>
</dbReference>
<evidence type="ECO:0000313" key="4">
    <source>
        <dbReference type="EMBL" id="KAK0391313.1"/>
    </source>
</evidence>
<feature type="region of interest" description="Disordered" evidence="3">
    <location>
        <begin position="254"/>
        <end position="459"/>
    </location>
</feature>
<name>A0AA39GPR9_SARSR</name>
<feature type="compositionally biased region" description="Acidic residues" evidence="3">
    <location>
        <begin position="519"/>
        <end position="544"/>
    </location>
</feature>
<feature type="compositionally biased region" description="Basic residues" evidence="3">
    <location>
        <begin position="206"/>
        <end position="217"/>
    </location>
</feature>
<keyword evidence="1" id="KW-0479">Metal-binding</keyword>
<dbReference type="PRINTS" id="PR00929">
    <property type="entry name" value="ATHOOK"/>
</dbReference>
<dbReference type="SUPFAM" id="SSF57924">
    <property type="entry name" value="Inhibitor of apoptosis (IAP) repeat"/>
    <property type="match status" value="2"/>
</dbReference>
<dbReference type="Pfam" id="PF00653">
    <property type="entry name" value="BIR"/>
    <property type="match status" value="2"/>
</dbReference>
<feature type="region of interest" description="Disordered" evidence="3">
    <location>
        <begin position="477"/>
        <end position="755"/>
    </location>
</feature>
<dbReference type="EMBL" id="JAPDFR010000001">
    <property type="protein sequence ID" value="KAK0391313.1"/>
    <property type="molecule type" value="Genomic_DNA"/>
</dbReference>
<reference evidence="4" key="1">
    <citation type="submission" date="2022-10" db="EMBL/GenBank/DDBJ databases">
        <title>Determination and structural analysis of whole genome sequence of Sarocladium strictum F4-1.</title>
        <authorList>
            <person name="Hu L."/>
            <person name="Jiang Y."/>
        </authorList>
    </citation>
    <scope>NUCLEOTIDE SEQUENCE</scope>
    <source>
        <strain evidence="4">F4-1</strain>
    </source>
</reference>
<feature type="compositionally biased region" description="Basic and acidic residues" evidence="3">
    <location>
        <begin position="409"/>
        <end position="421"/>
    </location>
</feature>
<keyword evidence="5" id="KW-1185">Reference proteome</keyword>
<evidence type="ECO:0000256" key="3">
    <source>
        <dbReference type="SAM" id="MobiDB-lite"/>
    </source>
</evidence>
<dbReference type="GO" id="GO:0003677">
    <property type="term" value="F:DNA binding"/>
    <property type="evidence" value="ECO:0007669"/>
    <property type="project" value="InterPro"/>
</dbReference>
<dbReference type="AlphaFoldDB" id="A0AA39GPR9"/>
<dbReference type="InterPro" id="IPR017956">
    <property type="entry name" value="AT_hook_DNA-bd_motif"/>
</dbReference>
<feature type="compositionally biased region" description="Polar residues" evidence="3">
    <location>
        <begin position="704"/>
        <end position="739"/>
    </location>
</feature>
<proteinExistence type="predicted"/>
<dbReference type="Gene3D" id="1.10.1170.10">
    <property type="entry name" value="Inhibitor Of Apoptosis Protein (2mihbC-IAP-1), Chain A"/>
    <property type="match status" value="2"/>
</dbReference>
<evidence type="ECO:0000256" key="2">
    <source>
        <dbReference type="ARBA" id="ARBA00022833"/>
    </source>
</evidence>
<feature type="compositionally biased region" description="Basic residues" evidence="3">
    <location>
        <begin position="492"/>
        <end position="514"/>
    </location>
</feature>
<dbReference type="SMART" id="SM00384">
    <property type="entry name" value="AT_hook"/>
    <property type="match status" value="4"/>
</dbReference>
<comment type="caution">
    <text evidence="4">The sequence shown here is derived from an EMBL/GenBank/DDBJ whole genome shotgun (WGS) entry which is preliminary data.</text>
</comment>
<gene>
    <name evidence="4" type="ORF">NLU13_0814</name>
</gene>
<organism evidence="4 5">
    <name type="scientific">Sarocladium strictum</name>
    <name type="common">Black bundle disease fungus</name>
    <name type="synonym">Acremonium strictum</name>
    <dbReference type="NCBI Taxonomy" id="5046"/>
    <lineage>
        <taxon>Eukaryota</taxon>
        <taxon>Fungi</taxon>
        <taxon>Dikarya</taxon>
        <taxon>Ascomycota</taxon>
        <taxon>Pezizomycotina</taxon>
        <taxon>Sordariomycetes</taxon>
        <taxon>Hypocreomycetidae</taxon>
        <taxon>Hypocreales</taxon>
        <taxon>Sarocladiaceae</taxon>
        <taxon>Sarocladium</taxon>
    </lineage>
</organism>
<dbReference type="PRINTS" id="PR01217">
    <property type="entry name" value="PRICHEXTENSN"/>
</dbReference>
<dbReference type="Proteomes" id="UP001175261">
    <property type="component" value="Unassembled WGS sequence"/>
</dbReference>
<evidence type="ECO:0000256" key="1">
    <source>
        <dbReference type="ARBA" id="ARBA00022723"/>
    </source>
</evidence>
<evidence type="ECO:0000313" key="5">
    <source>
        <dbReference type="Proteomes" id="UP001175261"/>
    </source>
</evidence>
<dbReference type="InterPro" id="IPR051190">
    <property type="entry name" value="Baculoviral_IAP"/>
</dbReference>
<sequence length="854" mass="92850">MSADSIDDQYFTYDGRLASFRPTKKRASTTGGRAAKPLNWPHKRIAPASLASAGFFFSPTPDHPDNVICFLCHKGLDGWEEGDDPLQEHLNHTSGCGWATVAAIEAEIGEYHLGDPSAPEMVAARKATFAGRWPHDSKRGWKCKTKQLVDSGWKYTPTPESDDMATCVYCQLALDGWEPNDKPLDEHYKRAPNCPFFTLASQTHGASKKTTRAKGARSSKASRASLQSTITAPSEIGSVDELTVANDDTILTTTSTMTAGGKKPRAKKATTAKGRKTKTKEESVELEEPQPAVEEEATPQPSPPKPKRGKKRGSDAVEESTLTVAEAPAPKKRATRGKANKAVESAVIEPSDAENEEPQVATKPAPKKRGRPSKAQTSRKASNASRTSTTSMASTQAETMDLDEDDEIERQLQADLERPLTDDEDIMADSDSERFKAKSKPAPARKTTSTAQSADFAIFDPHPVEIDDAVVEEELKQLQAEMHVDEPEQLRIPKKGRKAAPRKVSKQTKPKKPKAAPEPEPEPQAEFEDVPLENEPEPLDEPPQQEDSLGSTDTVVRNTDLAPAKRPRGRPSKLSIASAMSDDELDVVDLVEEPLEEPVEEPHPPVKRPRGRPSKASLASRSSSEGAPKRKPGRPKKIEEPLPVAAPEMQPVVKPQPRKVSRTKAPSPPPVEDEILEDQIYEEPSSPMIAAQLAPATPPRAITKAQSAKQATVSPSPSPQSSDAENQPPSSRPSATTTKRIPLAPIAETPAAVSPSKRNVIAGLQSTTPWTAVDIDAMLGTPRHGSNKENGTERFIKKGKELTSPEKEMTVEEWVYYNAGQAETMLKQECEAMVSRFESEGARAMNVLEGLVVD</sequence>